<gene>
    <name evidence="1" type="ORF">MgSA37_00701</name>
</gene>
<dbReference type="CDD" id="cd09176">
    <property type="entry name" value="PLDc_unchar6"/>
    <property type="match status" value="1"/>
</dbReference>
<dbReference type="KEGG" id="mgot:MgSA37_00701"/>
<dbReference type="InterPro" id="IPR059166">
    <property type="entry name" value="PLD-like_cat"/>
</dbReference>
<dbReference type="Gene3D" id="3.30.870.10">
    <property type="entry name" value="Endonuclease Chain A"/>
    <property type="match status" value="1"/>
</dbReference>
<dbReference type="RefSeq" id="WP_096349854.1">
    <property type="nucleotide sequence ID" value="NZ_AP017313.1"/>
</dbReference>
<reference evidence="1 2" key="1">
    <citation type="submission" date="2015-12" db="EMBL/GenBank/DDBJ databases">
        <title>Genome sequence of Mucilaginibacter gotjawali.</title>
        <authorList>
            <person name="Lee J.S."/>
            <person name="Lee K.C."/>
            <person name="Kim K.K."/>
            <person name="Lee B.W."/>
        </authorList>
    </citation>
    <scope>NUCLEOTIDE SEQUENCE [LARGE SCALE GENOMIC DNA]</scope>
    <source>
        <strain evidence="1 2">SA3-7</strain>
    </source>
</reference>
<proteinExistence type="predicted"/>
<keyword evidence="2" id="KW-1185">Reference proteome</keyword>
<organism evidence="1 2">
    <name type="scientific">Mucilaginibacter gotjawali</name>
    <dbReference type="NCBI Taxonomy" id="1550579"/>
    <lineage>
        <taxon>Bacteria</taxon>
        <taxon>Pseudomonadati</taxon>
        <taxon>Bacteroidota</taxon>
        <taxon>Sphingobacteriia</taxon>
        <taxon>Sphingobacteriales</taxon>
        <taxon>Sphingobacteriaceae</taxon>
        <taxon>Mucilaginibacter</taxon>
    </lineage>
</organism>
<dbReference type="OrthoDB" id="5500241at2"/>
<evidence type="ECO:0000313" key="1">
    <source>
        <dbReference type="EMBL" id="BAU52539.1"/>
    </source>
</evidence>
<dbReference type="Proteomes" id="UP000218263">
    <property type="component" value="Chromosome"/>
</dbReference>
<name>A0A0X8X2Q3_9SPHI</name>
<dbReference type="AlphaFoldDB" id="A0A0X8X2Q3"/>
<evidence type="ECO:0000313" key="2">
    <source>
        <dbReference type="Proteomes" id="UP000218263"/>
    </source>
</evidence>
<dbReference type="Pfam" id="PF13091">
    <property type="entry name" value="PLDc_2"/>
    <property type="match status" value="1"/>
</dbReference>
<protein>
    <submittedName>
        <fullName evidence="1">Uncharacterized protein</fullName>
    </submittedName>
</protein>
<sequence length="305" mass="34657">MAQFKSGSALNAQLEKLIGEADKVLWLISPYIKLHNKIIAELKQKASNPELSVIVLFGKGDDGVNKLSYEDATFFKTFANIEIRHEKNLHAKYYANEHGGMIASMNLYEFSHNNNIECGVWLDTPGAAERLIGLSKDAEVDDDSTKFFLRVIKNSELLFKREPEFESGLISILKKKYKGSITKVDKLDAYIKADEKKKESSFSGFKNYGETNSNKSAASPAYKSNEYQRGNNTYNQSRNNNDAFASPKGYCIRTGVEIPFNPERPFCYDAYNTWSQFSNYDYPEKYCHKTGRLTNGKTSFRNPIL</sequence>
<accession>A0A0X8X2Q3</accession>
<dbReference type="SUPFAM" id="SSF56024">
    <property type="entry name" value="Phospholipase D/nuclease"/>
    <property type="match status" value="1"/>
</dbReference>
<dbReference type="InterPro" id="IPR025202">
    <property type="entry name" value="PLD-like_dom"/>
</dbReference>
<dbReference type="EMBL" id="AP017313">
    <property type="protein sequence ID" value="BAU52539.1"/>
    <property type="molecule type" value="Genomic_DNA"/>
</dbReference>